<comment type="caution">
    <text evidence="1">The sequence shown here is derived from an EMBL/GenBank/DDBJ whole genome shotgun (WGS) entry which is preliminary data.</text>
</comment>
<dbReference type="SUPFAM" id="SSF142906">
    <property type="entry name" value="YjbR-like"/>
    <property type="match status" value="1"/>
</dbReference>
<name>A0ABW5WWE9_9STAP</name>
<dbReference type="InterPro" id="IPR058532">
    <property type="entry name" value="YjbR/MT2646/Rv2570-like"/>
</dbReference>
<dbReference type="Proteomes" id="UP001597519">
    <property type="component" value="Unassembled WGS sequence"/>
</dbReference>
<organism evidence="1 2">
    <name type="scientific">Corticicoccus populi</name>
    <dbReference type="NCBI Taxonomy" id="1812821"/>
    <lineage>
        <taxon>Bacteria</taxon>
        <taxon>Bacillati</taxon>
        <taxon>Bacillota</taxon>
        <taxon>Bacilli</taxon>
        <taxon>Bacillales</taxon>
        <taxon>Staphylococcaceae</taxon>
        <taxon>Corticicoccus</taxon>
    </lineage>
</organism>
<keyword evidence="2" id="KW-1185">Reference proteome</keyword>
<dbReference type="Pfam" id="PF04237">
    <property type="entry name" value="YjbR"/>
    <property type="match status" value="1"/>
</dbReference>
<dbReference type="InterPro" id="IPR038056">
    <property type="entry name" value="YjbR-like_sf"/>
</dbReference>
<dbReference type="Gene3D" id="3.90.1150.30">
    <property type="match status" value="1"/>
</dbReference>
<reference evidence="2" key="1">
    <citation type="journal article" date="2019" name="Int. J. Syst. Evol. Microbiol.">
        <title>The Global Catalogue of Microorganisms (GCM) 10K type strain sequencing project: providing services to taxonomists for standard genome sequencing and annotation.</title>
        <authorList>
            <consortium name="The Broad Institute Genomics Platform"/>
            <consortium name="The Broad Institute Genome Sequencing Center for Infectious Disease"/>
            <person name="Wu L."/>
            <person name="Ma J."/>
        </authorList>
    </citation>
    <scope>NUCLEOTIDE SEQUENCE [LARGE SCALE GENOMIC DNA]</scope>
    <source>
        <strain evidence="2">KCTC 33575</strain>
    </source>
</reference>
<dbReference type="GO" id="GO:0003677">
    <property type="term" value="F:DNA binding"/>
    <property type="evidence" value="ECO:0007669"/>
    <property type="project" value="UniProtKB-KW"/>
</dbReference>
<dbReference type="PANTHER" id="PTHR35145:SF1">
    <property type="entry name" value="CYTOPLASMIC PROTEIN"/>
    <property type="match status" value="1"/>
</dbReference>
<keyword evidence="1" id="KW-0238">DNA-binding</keyword>
<proteinExistence type="predicted"/>
<sequence>MIKREEISQYINKNYDIHPDYPWSKFPGYAAFRHKESGKWFSLIMNVTGDKIGLSSKEEIDILNVKAEKEFIGALRNKSNIYAAYHMNKDNWITINLNETTNISQIKDLIEDSFNLTGPS</sequence>
<dbReference type="RefSeq" id="WP_377771688.1">
    <property type="nucleotide sequence ID" value="NZ_JBHUOQ010000001.1"/>
</dbReference>
<dbReference type="PANTHER" id="PTHR35145">
    <property type="entry name" value="CYTOPLASMIC PROTEIN-RELATED"/>
    <property type="match status" value="1"/>
</dbReference>
<evidence type="ECO:0000313" key="2">
    <source>
        <dbReference type="Proteomes" id="UP001597519"/>
    </source>
</evidence>
<dbReference type="EMBL" id="JBHUOQ010000001">
    <property type="protein sequence ID" value="MFD2829573.1"/>
    <property type="molecule type" value="Genomic_DNA"/>
</dbReference>
<evidence type="ECO:0000313" key="1">
    <source>
        <dbReference type="EMBL" id="MFD2829573.1"/>
    </source>
</evidence>
<dbReference type="InterPro" id="IPR007351">
    <property type="entry name" value="YjbR"/>
</dbReference>
<protein>
    <submittedName>
        <fullName evidence="1">MmcQ/YjbR family DNA-binding protein</fullName>
    </submittedName>
</protein>
<gene>
    <name evidence="1" type="ORF">ACFSX4_03770</name>
</gene>
<accession>A0ABW5WWE9</accession>